<dbReference type="InterPro" id="IPR040079">
    <property type="entry name" value="Glutathione_S-Trfase"/>
</dbReference>
<dbReference type="PROSITE" id="PS50404">
    <property type="entry name" value="GST_NTER"/>
    <property type="match status" value="1"/>
</dbReference>
<dbReference type="Proteomes" id="UP000245890">
    <property type="component" value="Unassembled WGS sequence"/>
</dbReference>
<comment type="similarity">
    <text evidence="1">Belongs to the GST superfamily. Zeta family.</text>
</comment>
<name>A0A2U0SEW3_9SPHN</name>
<organism evidence="4 5">
    <name type="scientific">Sphingomonas pokkalii</name>
    <dbReference type="NCBI Taxonomy" id="2175090"/>
    <lineage>
        <taxon>Bacteria</taxon>
        <taxon>Pseudomonadati</taxon>
        <taxon>Pseudomonadota</taxon>
        <taxon>Alphaproteobacteria</taxon>
        <taxon>Sphingomonadales</taxon>
        <taxon>Sphingomonadaceae</taxon>
        <taxon>Sphingomonas</taxon>
    </lineage>
</organism>
<dbReference type="GO" id="GO:0006749">
    <property type="term" value="P:glutathione metabolic process"/>
    <property type="evidence" value="ECO:0007669"/>
    <property type="project" value="TreeGrafter"/>
</dbReference>
<dbReference type="SUPFAM" id="SSF47616">
    <property type="entry name" value="GST C-terminal domain-like"/>
    <property type="match status" value="1"/>
</dbReference>
<evidence type="ECO:0000256" key="1">
    <source>
        <dbReference type="ARBA" id="ARBA00010007"/>
    </source>
</evidence>
<evidence type="ECO:0000313" key="4">
    <source>
        <dbReference type="EMBL" id="PVX29870.1"/>
    </source>
</evidence>
<dbReference type="InterPro" id="IPR005955">
    <property type="entry name" value="GST_Zeta"/>
</dbReference>
<feature type="domain" description="GST N-terminal" evidence="2">
    <location>
        <begin position="1"/>
        <end position="81"/>
    </location>
</feature>
<gene>
    <name evidence="4" type="primary">maiA</name>
    <name evidence="4" type="ORF">DD559_11455</name>
</gene>
<dbReference type="GO" id="GO:0006559">
    <property type="term" value="P:L-phenylalanine catabolic process"/>
    <property type="evidence" value="ECO:0007669"/>
    <property type="project" value="TreeGrafter"/>
</dbReference>
<dbReference type="EMBL" id="QENQ01000001">
    <property type="protein sequence ID" value="PVX29870.1"/>
    <property type="molecule type" value="Genomic_DNA"/>
</dbReference>
<dbReference type="InterPro" id="IPR036282">
    <property type="entry name" value="Glutathione-S-Trfase_C_sf"/>
</dbReference>
<dbReference type="InterPro" id="IPR034333">
    <property type="entry name" value="GST_Zeta_N"/>
</dbReference>
<keyword evidence="5" id="KW-1185">Reference proteome</keyword>
<dbReference type="InterPro" id="IPR036249">
    <property type="entry name" value="Thioredoxin-like_sf"/>
</dbReference>
<reference evidence="4 5" key="1">
    <citation type="submission" date="2018-05" db="EMBL/GenBank/DDBJ databases">
        <title>Description of Sphingomonas pokkalii sp nov, isolated from the rhizosphere of saline tolerant pokkali rice and its draft genome analysis.</title>
        <authorList>
            <person name="Menon R."/>
            <person name="Kumari S."/>
            <person name="Rameshkumar N."/>
        </authorList>
    </citation>
    <scope>NUCLEOTIDE SEQUENCE [LARGE SCALE GENOMIC DNA]</scope>
    <source>
        <strain evidence="4 5">L3B27</strain>
    </source>
</reference>
<protein>
    <submittedName>
        <fullName evidence="4">Maleylacetoacetate isomerase</fullName>
    </submittedName>
</protein>
<accession>A0A2U0SEW3</accession>
<dbReference type="NCBIfam" id="TIGR01262">
    <property type="entry name" value="maiA"/>
    <property type="match status" value="1"/>
</dbReference>
<dbReference type="Pfam" id="PF13410">
    <property type="entry name" value="GST_C_2"/>
    <property type="match status" value="1"/>
</dbReference>
<dbReference type="Pfam" id="PF13409">
    <property type="entry name" value="GST_N_2"/>
    <property type="match status" value="1"/>
</dbReference>
<dbReference type="OrthoDB" id="509852at2"/>
<dbReference type="SUPFAM" id="SSF52833">
    <property type="entry name" value="Thioredoxin-like"/>
    <property type="match status" value="1"/>
</dbReference>
<comment type="caution">
    <text evidence="4">The sequence shown here is derived from an EMBL/GenBank/DDBJ whole genome shotgun (WGS) entry which is preliminary data.</text>
</comment>
<keyword evidence="4" id="KW-0413">Isomerase</keyword>
<dbReference type="InterPro" id="IPR010987">
    <property type="entry name" value="Glutathione-S-Trfase_C-like"/>
</dbReference>
<feature type="domain" description="GST C-terminal" evidence="3">
    <location>
        <begin position="86"/>
        <end position="213"/>
    </location>
</feature>
<dbReference type="PANTHER" id="PTHR42673">
    <property type="entry name" value="MALEYLACETOACETATE ISOMERASE"/>
    <property type="match status" value="1"/>
</dbReference>
<dbReference type="CDD" id="cd03042">
    <property type="entry name" value="GST_N_Zeta"/>
    <property type="match status" value="1"/>
</dbReference>
<dbReference type="Gene3D" id="3.40.30.10">
    <property type="entry name" value="Glutaredoxin"/>
    <property type="match status" value="1"/>
</dbReference>
<dbReference type="SFLD" id="SFLDS00019">
    <property type="entry name" value="Glutathione_Transferase_(cytos"/>
    <property type="match status" value="1"/>
</dbReference>
<dbReference type="GO" id="GO:0005737">
    <property type="term" value="C:cytoplasm"/>
    <property type="evidence" value="ECO:0007669"/>
    <property type="project" value="InterPro"/>
</dbReference>
<dbReference type="RefSeq" id="WP_116469289.1">
    <property type="nucleotide sequence ID" value="NZ_QENQ01000001.1"/>
</dbReference>
<dbReference type="Gene3D" id="1.20.1050.10">
    <property type="match status" value="1"/>
</dbReference>
<dbReference type="InterPro" id="IPR004045">
    <property type="entry name" value="Glutathione_S-Trfase_N"/>
</dbReference>
<dbReference type="SFLD" id="SFLDG00358">
    <property type="entry name" value="Main_(cytGST)"/>
    <property type="match status" value="1"/>
</dbReference>
<dbReference type="AlphaFoldDB" id="A0A2U0SEW3"/>
<evidence type="ECO:0000259" key="2">
    <source>
        <dbReference type="PROSITE" id="PS50404"/>
    </source>
</evidence>
<proteinExistence type="inferred from homology"/>
<dbReference type="PANTHER" id="PTHR42673:SF4">
    <property type="entry name" value="MALEYLACETOACETATE ISOMERASE"/>
    <property type="match status" value="1"/>
</dbReference>
<dbReference type="GO" id="GO:0004364">
    <property type="term" value="F:glutathione transferase activity"/>
    <property type="evidence" value="ECO:0007669"/>
    <property type="project" value="TreeGrafter"/>
</dbReference>
<sequence>MLVLYDYFRSSAGYRVRIALNLKGVDYVRHEIPLLENAQRSPAHLARNPQGLVPALEADGIVLTQSFAILDWLDARHPAPRLIPAAPEARAAALARAMVIGMDVHPINNLRVMRYLEQTLGADAAARSAWTAHWMTEGFTALEAMAAALPQDGPFLGGAAPDISDCFLVPQLFNARRFSVPLDGYPLLLRAEAAALANPAFAAAHPDRVSPGA</sequence>
<evidence type="ECO:0000259" key="3">
    <source>
        <dbReference type="PROSITE" id="PS50405"/>
    </source>
</evidence>
<evidence type="ECO:0000313" key="5">
    <source>
        <dbReference type="Proteomes" id="UP000245890"/>
    </source>
</evidence>
<dbReference type="PROSITE" id="PS50405">
    <property type="entry name" value="GST_CTER"/>
    <property type="match status" value="1"/>
</dbReference>
<dbReference type="GO" id="GO:0016034">
    <property type="term" value="F:maleylacetoacetate isomerase activity"/>
    <property type="evidence" value="ECO:0007669"/>
    <property type="project" value="TreeGrafter"/>
</dbReference>